<dbReference type="Proteomes" id="UP000275749">
    <property type="component" value="Unassembled WGS sequence"/>
</dbReference>
<gene>
    <name evidence="1" type="ORF">EDD41_0819</name>
</gene>
<name>A0A3N1ZRX9_9ACTN</name>
<dbReference type="AlphaFoldDB" id="A0A3N1ZRX9"/>
<comment type="caution">
    <text evidence="1">The sequence shown here is derived from an EMBL/GenBank/DDBJ whole genome shotgun (WGS) entry which is preliminary data.</text>
</comment>
<protein>
    <submittedName>
        <fullName evidence="1">Uncharacterized protein</fullName>
    </submittedName>
</protein>
<sequence>MGWWSRRGPKAPELVWRERWDNTRLGTTMPRYRALGLCISAIDQTTTPTVYLMRGPLSAAEVPAGAVQEEVLAWFLACELTVPLMPMLVGEDFFHPISEVTGCPQMDLPVPAEDDPYDGRLWRVFAAEPRFAKALLDDELWAWLVEHTSKRDPLTVWIDGRRVMTGFSVSSRRNNERAATLRAFNTLVQERLDLGLLDDFVTPEPILPDKVLPSEFVRRGWHVGPPGQEILFHLWDAWPNTMVGRQVTGTVDGVGFVALETATGGVVLVPTLRPVPDHVHYARKPLVDRGNVHTEWLDFDDDFEVRAGNQQVGHGVTTPRLMAYLHDNRVRRLDVKHRWVQARVKKFNAEQIEEMVPILAGSRDLLPRHDLGAD</sequence>
<proteinExistence type="predicted"/>
<evidence type="ECO:0000313" key="1">
    <source>
        <dbReference type="EMBL" id="ROR53654.1"/>
    </source>
</evidence>
<evidence type="ECO:0000313" key="2">
    <source>
        <dbReference type="Proteomes" id="UP000275749"/>
    </source>
</evidence>
<reference evidence="1 2" key="1">
    <citation type="submission" date="2018-11" db="EMBL/GenBank/DDBJ databases">
        <title>Sequencing the genomes of 1000 actinobacteria strains.</title>
        <authorList>
            <person name="Klenk H.-P."/>
        </authorList>
    </citation>
    <scope>NUCLEOTIDE SEQUENCE [LARGE SCALE GENOMIC DNA]</scope>
    <source>
        <strain evidence="1 2">DSM 10546</strain>
    </source>
</reference>
<organism evidence="1 2">
    <name type="scientific">Luteococcus japonicus</name>
    <dbReference type="NCBI Taxonomy" id="33984"/>
    <lineage>
        <taxon>Bacteria</taxon>
        <taxon>Bacillati</taxon>
        <taxon>Actinomycetota</taxon>
        <taxon>Actinomycetes</taxon>
        <taxon>Propionibacteriales</taxon>
        <taxon>Propionibacteriaceae</taxon>
        <taxon>Luteococcus</taxon>
    </lineage>
</organism>
<dbReference type="EMBL" id="RKHG01000001">
    <property type="protein sequence ID" value="ROR53654.1"/>
    <property type="molecule type" value="Genomic_DNA"/>
</dbReference>
<accession>A0A3N1ZRX9</accession>